<feature type="non-terminal residue" evidence="7">
    <location>
        <position position="319"/>
    </location>
</feature>
<keyword evidence="1" id="KW-0479">Metal-binding</keyword>
<feature type="non-terminal residue" evidence="7">
    <location>
        <position position="1"/>
    </location>
</feature>
<dbReference type="SUPFAM" id="SSF57845">
    <property type="entry name" value="B-box zinc-binding domain"/>
    <property type="match status" value="1"/>
</dbReference>
<organism evidence="7 8">
    <name type="scientific">Albula glossodonta</name>
    <name type="common">roundjaw bonefish</name>
    <dbReference type="NCBI Taxonomy" id="121402"/>
    <lineage>
        <taxon>Eukaryota</taxon>
        <taxon>Metazoa</taxon>
        <taxon>Chordata</taxon>
        <taxon>Craniata</taxon>
        <taxon>Vertebrata</taxon>
        <taxon>Euteleostomi</taxon>
        <taxon>Actinopterygii</taxon>
        <taxon>Neopterygii</taxon>
        <taxon>Teleostei</taxon>
        <taxon>Albuliformes</taxon>
        <taxon>Albulidae</taxon>
        <taxon>Albula</taxon>
    </lineage>
</organism>
<dbReference type="InterPro" id="IPR000315">
    <property type="entry name" value="Znf_B-box"/>
</dbReference>
<dbReference type="SMART" id="SM00336">
    <property type="entry name" value="BBOX"/>
    <property type="match status" value="1"/>
</dbReference>
<dbReference type="InterPro" id="IPR013783">
    <property type="entry name" value="Ig-like_fold"/>
</dbReference>
<dbReference type="AlphaFoldDB" id="A0A8T2N719"/>
<dbReference type="Proteomes" id="UP000824540">
    <property type="component" value="Unassembled WGS sequence"/>
</dbReference>
<comment type="caution">
    <text evidence="7">The sequence shown here is derived from an EMBL/GenBank/DDBJ whole genome shotgun (WGS) entry which is preliminary data.</text>
</comment>
<dbReference type="GO" id="GO:0008270">
    <property type="term" value="F:zinc ion binding"/>
    <property type="evidence" value="ECO:0007669"/>
    <property type="project" value="UniProtKB-KW"/>
</dbReference>
<feature type="domain" description="Fibronectin type-III" evidence="6">
    <location>
        <begin position="220"/>
        <end position="307"/>
    </location>
</feature>
<dbReference type="PANTHER" id="PTHR25465:SF5">
    <property type="entry name" value="E3 UBIQUITIN_ISG15 LIGASE TRIM25-RELATED"/>
    <property type="match status" value="1"/>
</dbReference>
<dbReference type="InterPro" id="IPR003961">
    <property type="entry name" value="FN3_dom"/>
</dbReference>
<dbReference type="PROSITE" id="PS50119">
    <property type="entry name" value="ZF_BBOX"/>
    <property type="match status" value="1"/>
</dbReference>
<reference evidence="7" key="1">
    <citation type="thesis" date="2021" institute="BYU ScholarsArchive" country="Provo, UT, USA">
        <title>Applications of and Algorithms for Genome Assembly and Genomic Analyses with an Emphasis on Marine Teleosts.</title>
        <authorList>
            <person name="Pickett B.D."/>
        </authorList>
    </citation>
    <scope>NUCLEOTIDE SEQUENCE</scope>
    <source>
        <strain evidence="7">HI-2016</strain>
    </source>
</reference>
<evidence type="ECO:0000259" key="6">
    <source>
        <dbReference type="PROSITE" id="PS50853"/>
    </source>
</evidence>
<protein>
    <submittedName>
        <fullName evidence="7">Uncharacterized protein</fullName>
    </submittedName>
</protein>
<evidence type="ECO:0000256" key="2">
    <source>
        <dbReference type="ARBA" id="ARBA00022771"/>
    </source>
</evidence>
<evidence type="ECO:0000256" key="4">
    <source>
        <dbReference type="PROSITE-ProRule" id="PRU00024"/>
    </source>
</evidence>
<dbReference type="OrthoDB" id="8963837at2759"/>
<name>A0A8T2N719_9TELE</name>
<dbReference type="SMART" id="SM00060">
    <property type="entry name" value="FN3"/>
    <property type="match status" value="2"/>
</dbReference>
<sequence>TAPLSHSGVWLGGVACDLCTDGKVRAVKSCLTCTASYCETHVRQHYTVPALQRHTLEEATADLQHRLCPQHHRALEGYCNTDRKPICSLCALQTHRGHDVVCNVPGTQRVADWILQQDVKPESAGVPPPPGEITFSTVGSDSVSLSWGVPEGMDKQSLRFRVTWTSDTNKRNLTVKGVNHIKIQSLSPGEEYTFSVATTGDGGTQSQCVSATVSTVIPAPVGLIINLLGMTSFSLRWSKPRRLDQTHSFLVSCCSPGTEPQLISTASCNTVLYDLQPDTLYTVSVCTVLENGKQSEAISQTICADPLAKQKEWEAARRF</sequence>
<keyword evidence="3" id="KW-0862">Zinc</keyword>
<dbReference type="InterPro" id="IPR036116">
    <property type="entry name" value="FN3_sf"/>
</dbReference>
<evidence type="ECO:0000313" key="8">
    <source>
        <dbReference type="Proteomes" id="UP000824540"/>
    </source>
</evidence>
<dbReference type="EMBL" id="JAFBMS010000245">
    <property type="protein sequence ID" value="KAG9332297.1"/>
    <property type="molecule type" value="Genomic_DNA"/>
</dbReference>
<dbReference type="PANTHER" id="PTHR25465">
    <property type="entry name" value="B-BOX DOMAIN CONTAINING"/>
    <property type="match status" value="1"/>
</dbReference>
<dbReference type="Pfam" id="PF00041">
    <property type="entry name" value="fn3"/>
    <property type="match status" value="2"/>
</dbReference>
<evidence type="ECO:0000256" key="3">
    <source>
        <dbReference type="ARBA" id="ARBA00022833"/>
    </source>
</evidence>
<dbReference type="Pfam" id="PF00643">
    <property type="entry name" value="zf-B_box"/>
    <property type="match status" value="1"/>
</dbReference>
<accession>A0A8T2N719</accession>
<gene>
    <name evidence="7" type="ORF">JZ751_015399</name>
</gene>
<keyword evidence="2 4" id="KW-0863">Zinc-finger</keyword>
<evidence type="ECO:0000259" key="5">
    <source>
        <dbReference type="PROSITE" id="PS50119"/>
    </source>
</evidence>
<feature type="domain" description="Fibronectin type-III" evidence="6">
    <location>
        <begin position="129"/>
        <end position="219"/>
    </location>
</feature>
<dbReference type="Gene3D" id="2.60.40.10">
    <property type="entry name" value="Immunoglobulins"/>
    <property type="match status" value="2"/>
</dbReference>
<dbReference type="CDD" id="cd00063">
    <property type="entry name" value="FN3"/>
    <property type="match status" value="2"/>
</dbReference>
<dbReference type="InterPro" id="IPR051051">
    <property type="entry name" value="E3_ubiq-ligase_TRIM/RNF"/>
</dbReference>
<dbReference type="PROSITE" id="PS50853">
    <property type="entry name" value="FN3"/>
    <property type="match status" value="2"/>
</dbReference>
<evidence type="ECO:0000313" key="7">
    <source>
        <dbReference type="EMBL" id="KAG9332297.1"/>
    </source>
</evidence>
<feature type="domain" description="B box-type" evidence="5">
    <location>
        <begin position="63"/>
        <end position="103"/>
    </location>
</feature>
<dbReference type="CDD" id="cd19769">
    <property type="entry name" value="Bbox2_TRIM16-like"/>
    <property type="match status" value="1"/>
</dbReference>
<dbReference type="SUPFAM" id="SSF49265">
    <property type="entry name" value="Fibronectin type III"/>
    <property type="match status" value="1"/>
</dbReference>
<keyword evidence="8" id="KW-1185">Reference proteome</keyword>
<dbReference type="Gene3D" id="3.30.160.60">
    <property type="entry name" value="Classic Zinc Finger"/>
    <property type="match status" value="1"/>
</dbReference>
<evidence type="ECO:0000256" key="1">
    <source>
        <dbReference type="ARBA" id="ARBA00022723"/>
    </source>
</evidence>
<dbReference type="Gene3D" id="4.10.830.40">
    <property type="match status" value="1"/>
</dbReference>
<proteinExistence type="predicted"/>